<keyword evidence="4 10" id="KW-0812">Transmembrane</keyword>
<dbReference type="Pfam" id="PF01529">
    <property type="entry name" value="DHHC"/>
    <property type="match status" value="1"/>
</dbReference>
<evidence type="ECO:0000256" key="4">
    <source>
        <dbReference type="ARBA" id="ARBA00022692"/>
    </source>
</evidence>
<feature type="transmembrane region" description="Helical" evidence="10">
    <location>
        <begin position="66"/>
        <end position="85"/>
    </location>
</feature>
<dbReference type="EMBL" id="HE573020">
    <property type="protein sequence ID" value="CCC47353.1"/>
    <property type="molecule type" value="Genomic_DNA"/>
</dbReference>
<evidence type="ECO:0000256" key="9">
    <source>
        <dbReference type="ARBA" id="ARBA00023315"/>
    </source>
</evidence>
<reference evidence="12" key="1">
    <citation type="journal article" date="2012" name="Proc. Natl. Acad. Sci. U.S.A.">
        <title>Antigenic diversity is generated by distinct evolutionary mechanisms in African trypanosome species.</title>
        <authorList>
            <person name="Jackson A.P."/>
            <person name="Berry A."/>
            <person name="Aslett M."/>
            <person name="Allison H.C."/>
            <person name="Burton P."/>
            <person name="Vavrova-Anderson J."/>
            <person name="Brown R."/>
            <person name="Browne H."/>
            <person name="Corton N."/>
            <person name="Hauser H."/>
            <person name="Gamble J."/>
            <person name="Gilderthorp R."/>
            <person name="Marcello L."/>
            <person name="McQuillan J."/>
            <person name="Otto T.D."/>
            <person name="Quail M.A."/>
            <person name="Sanders M.J."/>
            <person name="van Tonder A."/>
            <person name="Ginger M.L."/>
            <person name="Field M.C."/>
            <person name="Barry J.D."/>
            <person name="Hertz-Fowler C."/>
            <person name="Berriman M."/>
        </authorList>
    </citation>
    <scope>NUCLEOTIDE SEQUENCE</scope>
    <source>
        <strain evidence="12">Y486</strain>
    </source>
</reference>
<evidence type="ECO:0000259" key="11">
    <source>
        <dbReference type="Pfam" id="PF01529"/>
    </source>
</evidence>
<accession>G0TTS2</accession>
<organism evidence="12">
    <name type="scientific">Trypanosoma vivax (strain Y486)</name>
    <dbReference type="NCBI Taxonomy" id="1055687"/>
    <lineage>
        <taxon>Eukaryota</taxon>
        <taxon>Discoba</taxon>
        <taxon>Euglenozoa</taxon>
        <taxon>Kinetoplastea</taxon>
        <taxon>Metakinetoplastina</taxon>
        <taxon>Trypanosomatida</taxon>
        <taxon>Trypanosomatidae</taxon>
        <taxon>Trypanosoma</taxon>
        <taxon>Duttonella</taxon>
    </lineage>
</organism>
<dbReference type="PANTHER" id="PTHR22883">
    <property type="entry name" value="ZINC FINGER DHHC DOMAIN CONTAINING PROTEIN"/>
    <property type="match status" value="1"/>
</dbReference>
<evidence type="ECO:0000256" key="1">
    <source>
        <dbReference type="ARBA" id="ARBA00004127"/>
    </source>
</evidence>
<keyword evidence="9 10" id="KW-0012">Acyltransferase</keyword>
<evidence type="ECO:0000256" key="10">
    <source>
        <dbReference type="RuleBase" id="RU079119"/>
    </source>
</evidence>
<keyword evidence="7" id="KW-0564">Palmitate</keyword>
<evidence type="ECO:0000256" key="7">
    <source>
        <dbReference type="ARBA" id="ARBA00023139"/>
    </source>
</evidence>
<evidence type="ECO:0000256" key="3">
    <source>
        <dbReference type="ARBA" id="ARBA00022679"/>
    </source>
</evidence>
<keyword evidence="8" id="KW-0449">Lipoprotein</keyword>
<protein>
    <recommendedName>
        <fullName evidence="10">Palmitoyltransferase</fullName>
        <ecNumber evidence="10">2.3.1.225</ecNumber>
    </recommendedName>
</protein>
<evidence type="ECO:0000256" key="8">
    <source>
        <dbReference type="ARBA" id="ARBA00023288"/>
    </source>
</evidence>
<dbReference type="GO" id="GO:0005783">
    <property type="term" value="C:endoplasmic reticulum"/>
    <property type="evidence" value="ECO:0007669"/>
    <property type="project" value="TreeGrafter"/>
</dbReference>
<dbReference type="VEuPathDB" id="TriTrypDB:TvY486_0400170"/>
<evidence type="ECO:0000313" key="12">
    <source>
        <dbReference type="EMBL" id="CCC47353.1"/>
    </source>
</evidence>
<dbReference type="GO" id="GO:0006612">
    <property type="term" value="P:protein targeting to membrane"/>
    <property type="evidence" value="ECO:0007669"/>
    <property type="project" value="TreeGrafter"/>
</dbReference>
<comment type="similarity">
    <text evidence="2 10">Belongs to the DHHC palmitoyltransferase family.</text>
</comment>
<dbReference type="InterPro" id="IPR039859">
    <property type="entry name" value="PFA4/ZDH16/20/ERF2-like"/>
</dbReference>
<feature type="transmembrane region" description="Helical" evidence="10">
    <location>
        <begin position="189"/>
        <end position="213"/>
    </location>
</feature>
<gene>
    <name evidence="12" type="ORF">TVY486_0400170</name>
</gene>
<dbReference type="GO" id="GO:0005794">
    <property type="term" value="C:Golgi apparatus"/>
    <property type="evidence" value="ECO:0007669"/>
    <property type="project" value="TreeGrafter"/>
</dbReference>
<comment type="domain">
    <text evidence="10">The DHHC domain is required for palmitoyltransferase activity.</text>
</comment>
<comment type="catalytic activity">
    <reaction evidence="10">
        <text>L-cysteinyl-[protein] + hexadecanoyl-CoA = S-hexadecanoyl-L-cysteinyl-[protein] + CoA</text>
        <dbReference type="Rhea" id="RHEA:36683"/>
        <dbReference type="Rhea" id="RHEA-COMP:10131"/>
        <dbReference type="Rhea" id="RHEA-COMP:11032"/>
        <dbReference type="ChEBI" id="CHEBI:29950"/>
        <dbReference type="ChEBI" id="CHEBI:57287"/>
        <dbReference type="ChEBI" id="CHEBI:57379"/>
        <dbReference type="ChEBI" id="CHEBI:74151"/>
        <dbReference type="EC" id="2.3.1.225"/>
    </reaction>
</comment>
<keyword evidence="3 10" id="KW-0808">Transferase</keyword>
<dbReference type="PROSITE" id="PS50216">
    <property type="entry name" value="DHHC"/>
    <property type="match status" value="1"/>
</dbReference>
<feature type="transmembrane region" description="Helical" evidence="10">
    <location>
        <begin position="28"/>
        <end position="46"/>
    </location>
</feature>
<dbReference type="InterPro" id="IPR001594">
    <property type="entry name" value="Palmitoyltrfase_DHHC"/>
</dbReference>
<comment type="subcellular location">
    <subcellularLocation>
        <location evidence="1">Endomembrane system</location>
        <topology evidence="1">Multi-pass membrane protein</topology>
    </subcellularLocation>
</comment>
<sequence length="292" mass="32537">MARREAQSFNGRVLLCGRFNVARGYHSGVAILVAIPVLCIVCVYFFASSSEIYKCFAESHVRLCAYMVAALTFLTELTMMGVFLCDPGFTNDADAVDTHLCPLCRLCVRGYDHHCDILGSCIGRRNMCFFILFLTSLCLLSWVNAVLAYHSLISVVHGGRGRCSIRDVFGALIDKDWMLASWRRPVTVVVVWATFYATAAATALCTLYWHFLFGGKYSLHRRRSGVSEADSLWFIFRQLWRAELTPVDMIPAPFEFDAQVFSVGELGQACTTIPINRNGGDAHKVVHASASM</sequence>
<dbReference type="GO" id="GO:0019706">
    <property type="term" value="F:protein-cysteine S-palmitoyltransferase activity"/>
    <property type="evidence" value="ECO:0007669"/>
    <property type="project" value="UniProtKB-EC"/>
</dbReference>
<dbReference type="EC" id="2.3.1.225" evidence="10"/>
<keyword evidence="5 10" id="KW-1133">Transmembrane helix</keyword>
<dbReference type="AlphaFoldDB" id="G0TTS2"/>
<evidence type="ECO:0000256" key="2">
    <source>
        <dbReference type="ARBA" id="ARBA00008574"/>
    </source>
</evidence>
<name>G0TTS2_TRYVY</name>
<evidence type="ECO:0000256" key="6">
    <source>
        <dbReference type="ARBA" id="ARBA00023136"/>
    </source>
</evidence>
<proteinExistence type="inferred from homology"/>
<feature type="domain" description="Palmitoyltransferase DHHC" evidence="11">
    <location>
        <begin position="97"/>
        <end position="208"/>
    </location>
</feature>
<evidence type="ECO:0000256" key="5">
    <source>
        <dbReference type="ARBA" id="ARBA00022989"/>
    </source>
</evidence>
<dbReference type="PANTHER" id="PTHR22883:SF301">
    <property type="entry name" value="PALMITOYLTRANSFERASE ZDHHC12"/>
    <property type="match status" value="1"/>
</dbReference>
<keyword evidence="6 10" id="KW-0472">Membrane</keyword>
<feature type="transmembrane region" description="Helical" evidence="10">
    <location>
        <begin position="127"/>
        <end position="149"/>
    </location>
</feature>